<gene>
    <name evidence="2" type="ORF">CSSPJE1EN1_LOCUS27418</name>
</gene>
<organism evidence="2 3">
    <name type="scientific">Sphagnum jensenii</name>
    <dbReference type="NCBI Taxonomy" id="128206"/>
    <lineage>
        <taxon>Eukaryota</taxon>
        <taxon>Viridiplantae</taxon>
        <taxon>Streptophyta</taxon>
        <taxon>Embryophyta</taxon>
        <taxon>Bryophyta</taxon>
        <taxon>Sphagnophytina</taxon>
        <taxon>Sphagnopsida</taxon>
        <taxon>Sphagnales</taxon>
        <taxon>Sphagnaceae</taxon>
        <taxon>Sphagnum</taxon>
    </lineage>
</organism>
<evidence type="ECO:0000256" key="1">
    <source>
        <dbReference type="SAM" id="Phobius"/>
    </source>
</evidence>
<dbReference type="EMBL" id="CAXAQS010000542">
    <property type="protein sequence ID" value="CAK9252040.1"/>
    <property type="molecule type" value="Genomic_DNA"/>
</dbReference>
<protein>
    <submittedName>
        <fullName evidence="2">Uncharacterized protein</fullName>
    </submittedName>
</protein>
<dbReference type="Proteomes" id="UP001497444">
    <property type="component" value="Unassembled WGS sequence"/>
</dbReference>
<keyword evidence="1" id="KW-0472">Membrane</keyword>
<reference evidence="2" key="1">
    <citation type="submission" date="2024-02" db="EMBL/GenBank/DDBJ databases">
        <authorList>
            <consortium name="ELIXIR-Norway"/>
            <consortium name="Elixir Norway"/>
        </authorList>
    </citation>
    <scope>NUCLEOTIDE SEQUENCE</scope>
</reference>
<accession>A0ABP0VEW2</accession>
<proteinExistence type="predicted"/>
<comment type="caution">
    <text evidence="2">The sequence shown here is derived from an EMBL/GenBank/DDBJ whole genome shotgun (WGS) entry which is preliminary data.</text>
</comment>
<sequence>MAHRVRDKKLTEALFFFFLLVPLPALLVGYWQIAFFAVLLAFIYILLNPTLMMPNKAELDLMIRAGDVVVVERSGFRDSIDCESSSKRPSRTARDG</sequence>
<keyword evidence="1" id="KW-0812">Transmembrane</keyword>
<evidence type="ECO:0000313" key="2">
    <source>
        <dbReference type="EMBL" id="CAK9252040.1"/>
    </source>
</evidence>
<name>A0ABP0VEW2_9BRYO</name>
<keyword evidence="1" id="KW-1133">Transmembrane helix</keyword>
<feature type="transmembrane region" description="Helical" evidence="1">
    <location>
        <begin position="14"/>
        <end position="47"/>
    </location>
</feature>
<evidence type="ECO:0000313" key="3">
    <source>
        <dbReference type="Proteomes" id="UP001497444"/>
    </source>
</evidence>
<keyword evidence="3" id="KW-1185">Reference proteome</keyword>